<evidence type="ECO:0000313" key="2">
    <source>
        <dbReference type="Proteomes" id="UP001501725"/>
    </source>
</evidence>
<dbReference type="EMBL" id="BAABGY010000001">
    <property type="protein sequence ID" value="GAA4317346.1"/>
    <property type="molecule type" value="Genomic_DNA"/>
</dbReference>
<dbReference type="RefSeq" id="WP_345252614.1">
    <property type="nucleotide sequence ID" value="NZ_BAABGY010000001.1"/>
</dbReference>
<comment type="caution">
    <text evidence="1">The sequence shown here is derived from an EMBL/GenBank/DDBJ whole genome shotgun (WGS) entry which is preliminary data.</text>
</comment>
<organism evidence="1 2">
    <name type="scientific">Flaviaesturariibacter amylovorans</name>
    <dbReference type="NCBI Taxonomy" id="1084520"/>
    <lineage>
        <taxon>Bacteria</taxon>
        <taxon>Pseudomonadati</taxon>
        <taxon>Bacteroidota</taxon>
        <taxon>Chitinophagia</taxon>
        <taxon>Chitinophagales</taxon>
        <taxon>Chitinophagaceae</taxon>
        <taxon>Flaviaestuariibacter</taxon>
    </lineage>
</organism>
<evidence type="ECO:0000313" key="1">
    <source>
        <dbReference type="EMBL" id="GAA4317346.1"/>
    </source>
</evidence>
<dbReference type="Proteomes" id="UP001501725">
    <property type="component" value="Unassembled WGS sequence"/>
</dbReference>
<reference evidence="2" key="1">
    <citation type="journal article" date="2019" name="Int. J. Syst. Evol. Microbiol.">
        <title>The Global Catalogue of Microorganisms (GCM) 10K type strain sequencing project: providing services to taxonomists for standard genome sequencing and annotation.</title>
        <authorList>
            <consortium name="The Broad Institute Genomics Platform"/>
            <consortium name="The Broad Institute Genome Sequencing Center for Infectious Disease"/>
            <person name="Wu L."/>
            <person name="Ma J."/>
        </authorList>
    </citation>
    <scope>NUCLEOTIDE SEQUENCE [LARGE SCALE GENOMIC DNA]</scope>
    <source>
        <strain evidence="2">JCM 17919</strain>
    </source>
</reference>
<accession>A0ABP8G4H0</accession>
<gene>
    <name evidence="1" type="ORF">GCM10023184_00970</name>
</gene>
<sequence>MSRPFKVRIPYRNEVLTALVQLRNQGFDLICSIRYLNPQVAALFPKQQLVFSLAGGLQAEYLLRNSALTDLLERTSEAIAAHLEQNGS</sequence>
<name>A0ABP8G4H0_9BACT</name>
<evidence type="ECO:0008006" key="3">
    <source>
        <dbReference type="Google" id="ProtNLM"/>
    </source>
</evidence>
<keyword evidence="2" id="KW-1185">Reference proteome</keyword>
<protein>
    <recommendedName>
        <fullName evidence="3">Transcriptional regulator</fullName>
    </recommendedName>
</protein>
<proteinExistence type="predicted"/>